<keyword evidence="5" id="KW-1185">Reference proteome</keyword>
<dbReference type="SUPFAM" id="SSF52799">
    <property type="entry name" value="(Phosphotyrosine protein) phosphatases II"/>
    <property type="match status" value="1"/>
</dbReference>
<dbReference type="STRING" id="6290.A0A158QM64"/>
<dbReference type="PROSITE" id="PS51339">
    <property type="entry name" value="PPASE_MYOTUBULARIN"/>
    <property type="match status" value="1"/>
</dbReference>
<dbReference type="PANTHER" id="PTHR10807:SF109">
    <property type="entry name" value="SET DOMAIN BINDING FACTOR, ISOFORM A"/>
    <property type="match status" value="1"/>
</dbReference>
<dbReference type="GO" id="GO:0005737">
    <property type="term" value="C:cytoplasm"/>
    <property type="evidence" value="ECO:0007669"/>
    <property type="project" value="TreeGrafter"/>
</dbReference>
<protein>
    <submittedName>
        <fullName evidence="6">Myotubularin phosphatase domain-containing protein</fullName>
    </submittedName>
</protein>
<dbReference type="AlphaFoldDB" id="A0A158QM64"/>
<accession>A0A158QM64</accession>
<dbReference type="Proteomes" id="UP000268014">
    <property type="component" value="Unassembled WGS sequence"/>
</dbReference>
<name>A0A158QM64_HAEPC</name>
<evidence type="ECO:0000313" key="6">
    <source>
        <dbReference type="WBParaSite" id="HPLM_0000776901-mRNA-1"/>
    </source>
</evidence>
<dbReference type="InterPro" id="IPR030564">
    <property type="entry name" value="Myotubularin"/>
</dbReference>
<dbReference type="InterPro" id="IPR010569">
    <property type="entry name" value="Myotubularin-like_Pase_dom"/>
</dbReference>
<dbReference type="GO" id="GO:0005085">
    <property type="term" value="F:guanyl-nucleotide exchange factor activity"/>
    <property type="evidence" value="ECO:0007669"/>
    <property type="project" value="TreeGrafter"/>
</dbReference>
<dbReference type="WBParaSite" id="HPLM_0000776901-mRNA-1">
    <property type="protein sequence ID" value="HPLM_0000776901-mRNA-1"/>
    <property type="gene ID" value="HPLM_0000776901"/>
</dbReference>
<feature type="region of interest" description="Disordered" evidence="2">
    <location>
        <begin position="300"/>
        <end position="323"/>
    </location>
</feature>
<sequence length="409" mass="44895">MSTSPLSTVPLLVVAWISRVIDRICSAAGLDPHLTEKLTQVIPGFVAVHIDNLEQVHAESRKLAPPPKSNLLTPVLLTPCERVVVGGLRCVMLPEGCPVIADNPENSMNLLPAEGALFLTNYRIIFKGRPTNPFNSTSRGRLGPNEKWPPSPPFMSSFKASTQPAKNDASANLSDYLDLSGVRGIISPPSATHVHRHHFCDYERLRFRGIDSIFRISHANAHYDIVKTYPSAFVVPSSVGDDSFLKIAKGFKHGRFPVITWASETGALLIRGSGLTASNVVQKIKKEHYFVRLAHVSPSGSGDMGGTTGMSATTGTPDARRRNQTPDFIRHYTTSMWSSNEKPGSRGQHVTLGSVVMNPITPWNTSTLPSDQQFQKTVHYAIGSLTRKNLYVLVEKGHSKVNERLPHRK</sequence>
<dbReference type="Pfam" id="PF06602">
    <property type="entry name" value="Myotub-related"/>
    <property type="match status" value="1"/>
</dbReference>
<feature type="domain" description="Myotubularin phosphatase" evidence="3">
    <location>
        <begin position="192"/>
        <end position="409"/>
    </location>
</feature>
<evidence type="ECO:0000256" key="2">
    <source>
        <dbReference type="SAM" id="MobiDB-lite"/>
    </source>
</evidence>
<gene>
    <name evidence="4" type="ORF">HPLM_LOCUS7761</name>
</gene>
<proteinExistence type="inferred from homology"/>
<dbReference type="PANTHER" id="PTHR10807">
    <property type="entry name" value="MYOTUBULARIN-RELATED"/>
    <property type="match status" value="1"/>
</dbReference>
<dbReference type="InterPro" id="IPR029021">
    <property type="entry name" value="Prot-tyrosine_phosphatase-like"/>
</dbReference>
<evidence type="ECO:0000313" key="4">
    <source>
        <dbReference type="EMBL" id="VDO32911.1"/>
    </source>
</evidence>
<evidence type="ECO:0000313" key="5">
    <source>
        <dbReference type="Proteomes" id="UP000268014"/>
    </source>
</evidence>
<comment type="similarity">
    <text evidence="1">Belongs to the protein-tyrosine phosphatase family. Non-receptor class myotubularin subfamily.</text>
</comment>
<evidence type="ECO:0000259" key="3">
    <source>
        <dbReference type="PROSITE" id="PS51339"/>
    </source>
</evidence>
<dbReference type="EMBL" id="UZAF01016723">
    <property type="protein sequence ID" value="VDO32911.1"/>
    <property type="molecule type" value="Genomic_DNA"/>
</dbReference>
<organism evidence="6">
    <name type="scientific">Haemonchus placei</name>
    <name type="common">Barber's pole worm</name>
    <dbReference type="NCBI Taxonomy" id="6290"/>
    <lineage>
        <taxon>Eukaryota</taxon>
        <taxon>Metazoa</taxon>
        <taxon>Ecdysozoa</taxon>
        <taxon>Nematoda</taxon>
        <taxon>Chromadorea</taxon>
        <taxon>Rhabditida</taxon>
        <taxon>Rhabditina</taxon>
        <taxon>Rhabditomorpha</taxon>
        <taxon>Strongyloidea</taxon>
        <taxon>Trichostrongylidae</taxon>
        <taxon>Haemonchus</taxon>
    </lineage>
</organism>
<evidence type="ECO:0000256" key="1">
    <source>
        <dbReference type="ARBA" id="ARBA00007471"/>
    </source>
</evidence>
<dbReference type="GO" id="GO:0016020">
    <property type="term" value="C:membrane"/>
    <property type="evidence" value="ECO:0007669"/>
    <property type="project" value="TreeGrafter"/>
</dbReference>
<dbReference type="OrthoDB" id="74314at2759"/>
<reference evidence="6" key="1">
    <citation type="submission" date="2016-04" db="UniProtKB">
        <authorList>
            <consortium name="WormBaseParasite"/>
        </authorList>
    </citation>
    <scope>IDENTIFICATION</scope>
</reference>
<reference evidence="4 5" key="2">
    <citation type="submission" date="2018-11" db="EMBL/GenBank/DDBJ databases">
        <authorList>
            <consortium name="Pathogen Informatics"/>
        </authorList>
    </citation>
    <scope>NUCLEOTIDE SEQUENCE [LARGE SCALE GENOMIC DNA]</scope>
    <source>
        <strain evidence="4 5">MHpl1</strain>
    </source>
</reference>